<gene>
    <name evidence="3" type="ORF">BJB45_20995</name>
</gene>
<dbReference type="InterPro" id="IPR000873">
    <property type="entry name" value="AMP-dep_synth/lig_dom"/>
</dbReference>
<feature type="domain" description="AMP-dependent synthetase/ligase" evidence="1">
    <location>
        <begin position="27"/>
        <end position="395"/>
    </location>
</feature>
<dbReference type="OrthoDB" id="9803968at2"/>
<dbReference type="STRING" id="1178482.AR456_00375"/>
<reference evidence="3 4" key="1">
    <citation type="submission" date="2013-08" db="EMBL/GenBank/DDBJ databases">
        <title>draft genome of Halomonas huanghegensis, strain BJGMM-B45T.</title>
        <authorList>
            <person name="Miao C."/>
            <person name="Wan Y."/>
            <person name="Jin W."/>
        </authorList>
    </citation>
    <scope>NUCLEOTIDE SEQUENCE [LARGE SCALE GENOMIC DNA]</scope>
    <source>
        <strain evidence="3 4">BJGMM-B45</strain>
    </source>
</reference>
<dbReference type="Pfam" id="PF13193">
    <property type="entry name" value="AMP-binding_C"/>
    <property type="match status" value="1"/>
</dbReference>
<dbReference type="InterPro" id="IPR025110">
    <property type="entry name" value="AMP-bd_C"/>
</dbReference>
<dbReference type="KEGG" id="hhu:AR456_00375"/>
<evidence type="ECO:0000313" key="4">
    <source>
        <dbReference type="Proteomes" id="UP000019113"/>
    </source>
</evidence>
<organism evidence="3 4">
    <name type="scientific">Halomonas huangheensis</name>
    <dbReference type="NCBI Taxonomy" id="1178482"/>
    <lineage>
        <taxon>Bacteria</taxon>
        <taxon>Pseudomonadati</taxon>
        <taxon>Pseudomonadota</taxon>
        <taxon>Gammaproteobacteria</taxon>
        <taxon>Oceanospirillales</taxon>
        <taxon>Halomonadaceae</taxon>
        <taxon>Halomonas</taxon>
    </lineage>
</organism>
<dbReference type="PATRIC" id="fig|1178482.3.peg.31"/>
<accession>W1ND95</accession>
<comment type="caution">
    <text evidence="3">The sequence shown here is derived from an EMBL/GenBank/DDBJ whole genome shotgun (WGS) entry which is preliminary data.</text>
</comment>
<dbReference type="PROSITE" id="PS00455">
    <property type="entry name" value="AMP_BINDING"/>
    <property type="match status" value="1"/>
</dbReference>
<feature type="domain" description="AMP-binding enzyme C-terminal" evidence="2">
    <location>
        <begin position="445"/>
        <end position="520"/>
    </location>
</feature>
<dbReference type="Proteomes" id="UP000019113">
    <property type="component" value="Unassembled WGS sequence"/>
</dbReference>
<dbReference type="EMBL" id="AVBC01000008">
    <property type="protein sequence ID" value="ERL53316.1"/>
    <property type="molecule type" value="Genomic_DNA"/>
</dbReference>
<dbReference type="eggNOG" id="COG0318">
    <property type="taxonomic scope" value="Bacteria"/>
</dbReference>
<dbReference type="AlphaFoldDB" id="W1ND95"/>
<dbReference type="Pfam" id="PF00501">
    <property type="entry name" value="AMP-binding"/>
    <property type="match status" value="1"/>
</dbReference>
<dbReference type="InterPro" id="IPR020845">
    <property type="entry name" value="AMP-binding_CS"/>
</dbReference>
<protein>
    <recommendedName>
        <fullName evidence="5">Acyl-CoA synthetase</fullName>
    </recommendedName>
</protein>
<dbReference type="InterPro" id="IPR045851">
    <property type="entry name" value="AMP-bd_C_sf"/>
</dbReference>
<proteinExistence type="predicted"/>
<dbReference type="RefSeq" id="WP_021816975.1">
    <property type="nucleotide sequence ID" value="NZ_AVBC01000008.1"/>
</dbReference>
<dbReference type="NCBIfam" id="NF005676">
    <property type="entry name" value="PRK07470.1"/>
    <property type="match status" value="1"/>
</dbReference>
<evidence type="ECO:0008006" key="5">
    <source>
        <dbReference type="Google" id="ProtNLM"/>
    </source>
</evidence>
<dbReference type="Gene3D" id="3.40.50.12780">
    <property type="entry name" value="N-terminal domain of ligase-like"/>
    <property type="match status" value="1"/>
</dbReference>
<evidence type="ECO:0000313" key="3">
    <source>
        <dbReference type="EMBL" id="ERL53316.1"/>
    </source>
</evidence>
<evidence type="ECO:0000259" key="1">
    <source>
        <dbReference type="Pfam" id="PF00501"/>
    </source>
</evidence>
<name>W1ND95_9GAMM</name>
<dbReference type="SUPFAM" id="SSF56801">
    <property type="entry name" value="Acetyl-CoA synthetase-like"/>
    <property type="match status" value="1"/>
</dbReference>
<dbReference type="PANTHER" id="PTHR43767:SF7">
    <property type="entry name" value="MEDIUM_LONG-CHAIN-FATTY-ACID--COA LIGASE FADD8"/>
    <property type="match status" value="1"/>
</dbReference>
<dbReference type="Gene3D" id="3.30.300.30">
    <property type="match status" value="1"/>
</dbReference>
<dbReference type="InterPro" id="IPR042099">
    <property type="entry name" value="ANL_N_sf"/>
</dbReference>
<sequence length="537" mass="59290">MSRDIEAPVGGVAPVSRRVMNLAYWLTQAARRYSEQPALVMGDEVRSWSELDQRVSALAYALRQLGVTRGDRILVHSRNGFEMVETQLAAFRLGAVWAPVNYRISQDEGGWLSELTGARVLIHSAEFSAHAAAMRQASRSLCHTISIGPCDGADEEYQELVSRHLGQTCRNVDVEHDDPCWFFFTSGTTGRPKAAVLTHGQMGFVVTNHLCDLMPATDQSSDASLVIAPLSHGSGIHYLTQLARGVTTVLPVGSGLDVEEVWGLVERYRITNLFTVPTIVKMLIEHPALETVDHSSLRYIIYAGAPMYRTDQQAALKQLGNVLVQYYGLGEVTGNITVLPPAMHSVDDEAMKVGSCGHERTAMQVSIQDEDGHEVMPGESGEICVCGPAVFAGYYANPEANSKSFRNGWFRTGDLGHIDPQGFVYLTGRASDMFISGGSNVYPREIEEKMLTHPDIEEVAIVGMPDERWGEVGVAAVVLAPGQVWDLENMRDWMRARMTSYKVPQRFHCFDALPRSSYGKITKKIVREAIEERERAG</sequence>
<evidence type="ECO:0000259" key="2">
    <source>
        <dbReference type="Pfam" id="PF13193"/>
    </source>
</evidence>
<keyword evidence="4" id="KW-1185">Reference proteome</keyword>
<dbReference type="GO" id="GO:0016877">
    <property type="term" value="F:ligase activity, forming carbon-sulfur bonds"/>
    <property type="evidence" value="ECO:0007669"/>
    <property type="project" value="UniProtKB-ARBA"/>
</dbReference>
<dbReference type="PANTHER" id="PTHR43767">
    <property type="entry name" value="LONG-CHAIN-FATTY-ACID--COA LIGASE"/>
    <property type="match status" value="1"/>
</dbReference>
<dbReference type="InterPro" id="IPR050237">
    <property type="entry name" value="ATP-dep_AMP-bd_enzyme"/>
</dbReference>